<sequence>MSKFALYFYAFALIATAIATDTPDGVYNVTEQIPLEKLEQTLVVTNGLATKIAFLSNNMTSLIYQMSANGNLNQNIMKLQNDSQVLTDNQASLASLIASVTDTYNIVQGRLNNYTAIATCMRNSNCVETPSTTLPPPTTTLSSVTDGACSKFDTGKTITSSGSFQSISCKYTITTSTSVTLTYIIVQGSSTLTIGTKKFSATSYTPQIVDSLKAPFDITVTSPTNCGGNKNMKIVSTDKTKPKGLSGTSSKSKPWTLGSTKKDKKDKVDIKGRGNDIKVPEQKGIAGTNDANYQTLANLAGDCFGADKGAGKAVGGPKVPAVGGVAGTNDPNYQTLGGLAADCFGGDKKAAGSAPEGPKAPAAGGIAGTNDPNYQTLGGLAADCFGADKKGDVARGPKAPVDKNAKAGTYDRNYQTLNDLGVDVFGADKKGGAARPKAPTDRNAKAVTNDPNYQTLAGLGGDCFKK</sequence>
<dbReference type="WBParaSite" id="RSKR_0000399200.1">
    <property type="protein sequence ID" value="RSKR_0000399200.1"/>
    <property type="gene ID" value="RSKR_0000399200"/>
</dbReference>
<dbReference type="Proteomes" id="UP000095286">
    <property type="component" value="Unplaced"/>
</dbReference>
<protein>
    <submittedName>
        <fullName evidence="2">BppL_N domain-containing protein</fullName>
    </submittedName>
</protein>
<reference evidence="2" key="1">
    <citation type="submission" date="2016-11" db="UniProtKB">
        <authorList>
            <consortium name="WormBaseParasite"/>
        </authorList>
    </citation>
    <scope>IDENTIFICATION</scope>
    <source>
        <strain evidence="2">KR3021</strain>
    </source>
</reference>
<evidence type="ECO:0000313" key="1">
    <source>
        <dbReference type="Proteomes" id="UP000095286"/>
    </source>
</evidence>
<name>A0AC35TTD3_9BILA</name>
<proteinExistence type="predicted"/>
<accession>A0AC35TTD3</accession>
<organism evidence="1 2">
    <name type="scientific">Rhabditophanes sp. KR3021</name>
    <dbReference type="NCBI Taxonomy" id="114890"/>
    <lineage>
        <taxon>Eukaryota</taxon>
        <taxon>Metazoa</taxon>
        <taxon>Ecdysozoa</taxon>
        <taxon>Nematoda</taxon>
        <taxon>Chromadorea</taxon>
        <taxon>Rhabditida</taxon>
        <taxon>Tylenchina</taxon>
        <taxon>Panagrolaimomorpha</taxon>
        <taxon>Strongyloidoidea</taxon>
        <taxon>Alloionematidae</taxon>
        <taxon>Rhabditophanes</taxon>
    </lineage>
</organism>
<evidence type="ECO:0000313" key="2">
    <source>
        <dbReference type="WBParaSite" id="RSKR_0000399200.1"/>
    </source>
</evidence>